<accession>A0ABN2AV90</accession>
<dbReference type="RefSeq" id="WP_344504453.1">
    <property type="nucleotide sequence ID" value="NZ_BAAAQD010000010.1"/>
</dbReference>
<proteinExistence type="predicted"/>
<protein>
    <submittedName>
        <fullName evidence="1">Uncharacterized protein</fullName>
    </submittedName>
</protein>
<dbReference type="Proteomes" id="UP001501470">
    <property type="component" value="Unassembled WGS sequence"/>
</dbReference>
<dbReference type="InterPro" id="IPR036265">
    <property type="entry name" value="HIT-like_sf"/>
</dbReference>
<evidence type="ECO:0000313" key="2">
    <source>
        <dbReference type="Proteomes" id="UP001501470"/>
    </source>
</evidence>
<dbReference type="EMBL" id="BAAAQD010000010">
    <property type="protein sequence ID" value="GAA1526770.1"/>
    <property type="molecule type" value="Genomic_DNA"/>
</dbReference>
<sequence length="292" mass="31549">MTSGGTTVDVTNFTDADLARLALSTRLRDLAEEFRVAVAAPDPDVPQRLWALLSGELPLLRDAIVHHVRAGGGSWEDVARLEGVDAEQARGRWEAVQAQRVADPAGAAAALDDWYMRHAQLEPLAQFRDPFSRLLSHHAPIPHECLICVKYKGGTLPAYGGTTAPPGGYLVADGMFRVGHGPTAYWPAGTLLIESYRHFLDFAEMDDAEAAAIGPLIRRFVGPLKEATGAPRVHVFSCMEGAEHFHTWLVPRVGDVPSGRGFIASPGYCTVPEAEATIARLRAALADRGDVR</sequence>
<name>A0ABN2AV90_9ACTN</name>
<dbReference type="Gene3D" id="3.30.428.10">
    <property type="entry name" value="HIT-like"/>
    <property type="match status" value="1"/>
</dbReference>
<gene>
    <name evidence="1" type="ORF">GCM10009827_049520</name>
</gene>
<organism evidence="1 2">
    <name type="scientific">Dactylosporangium maewongense</name>
    <dbReference type="NCBI Taxonomy" id="634393"/>
    <lineage>
        <taxon>Bacteria</taxon>
        <taxon>Bacillati</taxon>
        <taxon>Actinomycetota</taxon>
        <taxon>Actinomycetes</taxon>
        <taxon>Micromonosporales</taxon>
        <taxon>Micromonosporaceae</taxon>
        <taxon>Dactylosporangium</taxon>
    </lineage>
</organism>
<keyword evidence="2" id="KW-1185">Reference proteome</keyword>
<dbReference type="SUPFAM" id="SSF54197">
    <property type="entry name" value="HIT-like"/>
    <property type="match status" value="1"/>
</dbReference>
<evidence type="ECO:0000313" key="1">
    <source>
        <dbReference type="EMBL" id="GAA1526770.1"/>
    </source>
</evidence>
<comment type="caution">
    <text evidence="1">The sequence shown here is derived from an EMBL/GenBank/DDBJ whole genome shotgun (WGS) entry which is preliminary data.</text>
</comment>
<reference evidence="1 2" key="1">
    <citation type="journal article" date="2019" name="Int. J. Syst. Evol. Microbiol.">
        <title>The Global Catalogue of Microorganisms (GCM) 10K type strain sequencing project: providing services to taxonomists for standard genome sequencing and annotation.</title>
        <authorList>
            <consortium name="The Broad Institute Genomics Platform"/>
            <consortium name="The Broad Institute Genome Sequencing Center for Infectious Disease"/>
            <person name="Wu L."/>
            <person name="Ma J."/>
        </authorList>
    </citation>
    <scope>NUCLEOTIDE SEQUENCE [LARGE SCALE GENOMIC DNA]</scope>
    <source>
        <strain evidence="1 2">JCM 15933</strain>
    </source>
</reference>